<dbReference type="EMBL" id="JAGGKT010000004">
    <property type="protein sequence ID" value="MBP1931994.1"/>
    <property type="molecule type" value="Genomic_DNA"/>
</dbReference>
<comment type="caution">
    <text evidence="2">The sequence shown here is derived from an EMBL/GenBank/DDBJ whole genome shotgun (WGS) entry which is preliminary data.</text>
</comment>
<keyword evidence="1" id="KW-0472">Membrane</keyword>
<accession>A0ABS4GNZ0</accession>
<dbReference type="Proteomes" id="UP001519343">
    <property type="component" value="Unassembled WGS sequence"/>
</dbReference>
<feature type="transmembrane region" description="Helical" evidence="1">
    <location>
        <begin position="64"/>
        <end position="85"/>
    </location>
</feature>
<feature type="transmembrane region" description="Helical" evidence="1">
    <location>
        <begin position="9"/>
        <end position="29"/>
    </location>
</feature>
<name>A0ABS4GNZ0_9BACL</name>
<evidence type="ECO:0000313" key="2">
    <source>
        <dbReference type="EMBL" id="MBP1931994.1"/>
    </source>
</evidence>
<keyword evidence="1" id="KW-0812">Transmembrane</keyword>
<evidence type="ECO:0008006" key="4">
    <source>
        <dbReference type="Google" id="ProtNLM"/>
    </source>
</evidence>
<gene>
    <name evidence="2" type="ORF">J2Z37_001995</name>
</gene>
<reference evidence="2 3" key="1">
    <citation type="submission" date="2021-03" db="EMBL/GenBank/DDBJ databases">
        <title>Genomic Encyclopedia of Type Strains, Phase IV (KMG-IV): sequencing the most valuable type-strain genomes for metagenomic binning, comparative biology and taxonomic classification.</title>
        <authorList>
            <person name="Goeker M."/>
        </authorList>
    </citation>
    <scope>NUCLEOTIDE SEQUENCE [LARGE SCALE GENOMIC DNA]</scope>
    <source>
        <strain evidence="2 3">DSM 24738</strain>
    </source>
</reference>
<protein>
    <recommendedName>
        <fullName evidence="4">DUF4306 domain-containing protein</fullName>
    </recommendedName>
</protein>
<evidence type="ECO:0000256" key="1">
    <source>
        <dbReference type="SAM" id="Phobius"/>
    </source>
</evidence>
<sequence length="89" mass="10172">MKRTIKQSLIFSFVVNVLYLVCTIGYGFIKTIYYVPDVVDGYQDVEYLQNEISFGVISSPLTPIQFGIVSFLIMSVLFILIKIVIVKIR</sequence>
<organism evidence="2 3">
    <name type="scientific">Ammoniphilus resinae</name>
    <dbReference type="NCBI Taxonomy" id="861532"/>
    <lineage>
        <taxon>Bacteria</taxon>
        <taxon>Bacillati</taxon>
        <taxon>Bacillota</taxon>
        <taxon>Bacilli</taxon>
        <taxon>Bacillales</taxon>
        <taxon>Paenibacillaceae</taxon>
        <taxon>Aneurinibacillus group</taxon>
        <taxon>Ammoniphilus</taxon>
    </lineage>
</organism>
<proteinExistence type="predicted"/>
<keyword evidence="1" id="KW-1133">Transmembrane helix</keyword>
<keyword evidence="3" id="KW-1185">Reference proteome</keyword>
<evidence type="ECO:0000313" key="3">
    <source>
        <dbReference type="Proteomes" id="UP001519343"/>
    </source>
</evidence>